<proteinExistence type="predicted"/>
<organism evidence="1 2">
    <name type="scientific">Candidatus Zambryskibacteria bacterium RIFCSPHIGHO2_01_FULL_46_25</name>
    <dbReference type="NCBI Taxonomy" id="1802738"/>
    <lineage>
        <taxon>Bacteria</taxon>
        <taxon>Candidatus Zambryskiibacteriota</taxon>
    </lineage>
</organism>
<name>A0A1G2SZK7_9BACT</name>
<sequence length="76" mass="7931">MDGKGHEEGATTLITTASVAVVVPSVQLSVSVVGVEVEGYHGWLGAMGPSLPERDTPETPEGDVSWQAVAFEEVHV</sequence>
<reference evidence="1 2" key="1">
    <citation type="journal article" date="2016" name="Nat. Commun.">
        <title>Thousands of microbial genomes shed light on interconnected biogeochemical processes in an aquifer system.</title>
        <authorList>
            <person name="Anantharaman K."/>
            <person name="Brown C.T."/>
            <person name="Hug L.A."/>
            <person name="Sharon I."/>
            <person name="Castelle C.J."/>
            <person name="Probst A.J."/>
            <person name="Thomas B.C."/>
            <person name="Singh A."/>
            <person name="Wilkins M.J."/>
            <person name="Karaoz U."/>
            <person name="Brodie E.L."/>
            <person name="Williams K.H."/>
            <person name="Hubbard S.S."/>
            <person name="Banfield J.F."/>
        </authorList>
    </citation>
    <scope>NUCLEOTIDE SEQUENCE [LARGE SCALE GENOMIC DNA]</scope>
</reference>
<dbReference type="Proteomes" id="UP000178107">
    <property type="component" value="Unassembled WGS sequence"/>
</dbReference>
<comment type="caution">
    <text evidence="1">The sequence shown here is derived from an EMBL/GenBank/DDBJ whole genome shotgun (WGS) entry which is preliminary data.</text>
</comment>
<protein>
    <submittedName>
        <fullName evidence="1">Uncharacterized protein</fullName>
    </submittedName>
</protein>
<accession>A0A1G2SZK7</accession>
<dbReference type="EMBL" id="MHVH01000005">
    <property type="protein sequence ID" value="OHA90453.1"/>
    <property type="molecule type" value="Genomic_DNA"/>
</dbReference>
<gene>
    <name evidence="1" type="ORF">A2838_02600</name>
</gene>
<dbReference type="AlphaFoldDB" id="A0A1G2SZK7"/>
<evidence type="ECO:0000313" key="1">
    <source>
        <dbReference type="EMBL" id="OHA90453.1"/>
    </source>
</evidence>
<evidence type="ECO:0000313" key="2">
    <source>
        <dbReference type="Proteomes" id="UP000178107"/>
    </source>
</evidence>